<dbReference type="AlphaFoldDB" id="A0A382WKW7"/>
<organism evidence="1">
    <name type="scientific">marine metagenome</name>
    <dbReference type="NCBI Taxonomy" id="408172"/>
    <lineage>
        <taxon>unclassified sequences</taxon>
        <taxon>metagenomes</taxon>
        <taxon>ecological metagenomes</taxon>
    </lineage>
</organism>
<proteinExistence type="predicted"/>
<accession>A0A382WKW7</accession>
<name>A0A382WKW7_9ZZZZ</name>
<reference evidence="1" key="1">
    <citation type="submission" date="2018-05" db="EMBL/GenBank/DDBJ databases">
        <authorList>
            <person name="Lanie J.A."/>
            <person name="Ng W.-L."/>
            <person name="Kazmierczak K.M."/>
            <person name="Andrzejewski T.M."/>
            <person name="Davidsen T.M."/>
            <person name="Wayne K.J."/>
            <person name="Tettelin H."/>
            <person name="Glass J.I."/>
            <person name="Rusch D."/>
            <person name="Podicherti R."/>
            <person name="Tsui H.-C.T."/>
            <person name="Winkler M.E."/>
        </authorList>
    </citation>
    <scope>NUCLEOTIDE SEQUENCE</scope>
</reference>
<dbReference type="PROSITE" id="PS51257">
    <property type="entry name" value="PROKAR_LIPOPROTEIN"/>
    <property type="match status" value="1"/>
</dbReference>
<sequence>MIVRCSNQVPLLVVLALVLSGCDAPASLGSDPVPIPALFAPGAISTEAREYGI</sequence>
<feature type="non-terminal residue" evidence="1">
    <location>
        <position position="53"/>
    </location>
</feature>
<evidence type="ECO:0000313" key="1">
    <source>
        <dbReference type="EMBL" id="SVD58768.1"/>
    </source>
</evidence>
<gene>
    <name evidence="1" type="ORF">METZ01_LOCUS411622</name>
</gene>
<dbReference type="EMBL" id="UINC01160235">
    <property type="protein sequence ID" value="SVD58768.1"/>
    <property type="molecule type" value="Genomic_DNA"/>
</dbReference>
<protein>
    <submittedName>
        <fullName evidence="1">Uncharacterized protein</fullName>
    </submittedName>
</protein>